<proteinExistence type="predicted"/>
<reference evidence="2 3" key="1">
    <citation type="submission" date="2017-11" db="EMBL/GenBank/DDBJ databases">
        <title>Genome sequence of Mesoplasma tabanidae BARC 857 (ATCC 49584).</title>
        <authorList>
            <person name="Lo W.-S."/>
            <person name="Kuo C.-H."/>
        </authorList>
    </citation>
    <scope>NUCLEOTIDE SEQUENCE [LARGE SCALE GENOMIC DNA]</scope>
    <source>
        <strain evidence="2 3">BARC 857</strain>
    </source>
</reference>
<keyword evidence="1" id="KW-1133">Transmembrane helix</keyword>
<organism evidence="2 3">
    <name type="scientific">Mesoplasma tabanidae</name>
    <dbReference type="NCBI Taxonomy" id="219745"/>
    <lineage>
        <taxon>Bacteria</taxon>
        <taxon>Bacillati</taxon>
        <taxon>Mycoplasmatota</taxon>
        <taxon>Mollicutes</taxon>
        <taxon>Entomoplasmatales</taxon>
        <taxon>Entomoplasmataceae</taxon>
        <taxon>Mesoplasma</taxon>
    </lineage>
</organism>
<protein>
    <submittedName>
        <fullName evidence="2">Uncharacterized protein</fullName>
    </submittedName>
</protein>
<keyword evidence="1" id="KW-0812">Transmembrane</keyword>
<keyword evidence="3" id="KW-1185">Reference proteome</keyword>
<dbReference type="AlphaFoldDB" id="A0A2K8P551"/>
<dbReference type="RefSeq" id="WP_100679803.1">
    <property type="nucleotide sequence ID" value="NZ_CP024969.1"/>
</dbReference>
<dbReference type="KEGG" id="mtab:MTABA_v1c06920"/>
<dbReference type="EMBL" id="CP024969">
    <property type="protein sequence ID" value="ATZ21884.1"/>
    <property type="molecule type" value="Genomic_DNA"/>
</dbReference>
<evidence type="ECO:0000313" key="3">
    <source>
        <dbReference type="Proteomes" id="UP000232223"/>
    </source>
</evidence>
<name>A0A2K8P551_9MOLU</name>
<gene>
    <name evidence="2" type="ORF">MTABA_v1c06920</name>
</gene>
<sequence length="103" mass="11569">MTKYDIKNFVALAEAEEANKISEKAGWLFLGGSLLLVILAVLLILITISFLRKKKYKKEQTFKIVSGKYKYMDAWSSYAFYFMIIATIVAAIVMFAIGISGVV</sequence>
<keyword evidence="1" id="KW-0472">Membrane</keyword>
<feature type="transmembrane region" description="Helical" evidence="1">
    <location>
        <begin position="27"/>
        <end position="51"/>
    </location>
</feature>
<accession>A0A2K8P551</accession>
<evidence type="ECO:0000256" key="1">
    <source>
        <dbReference type="SAM" id="Phobius"/>
    </source>
</evidence>
<dbReference type="Proteomes" id="UP000232223">
    <property type="component" value="Chromosome"/>
</dbReference>
<evidence type="ECO:0000313" key="2">
    <source>
        <dbReference type="EMBL" id="ATZ21884.1"/>
    </source>
</evidence>
<feature type="transmembrane region" description="Helical" evidence="1">
    <location>
        <begin position="78"/>
        <end position="99"/>
    </location>
</feature>